<proteinExistence type="predicted"/>
<sequence length="66" mass="7713">MDVSYISDQVSVSVSVCNTTKRFIIILSEPVLEFYLDFLHHLIKELNLILILNTHSCTQGWQHVFY</sequence>
<accession>A0A371DZX2</accession>
<gene>
    <name evidence="1" type="ORF">CR513_62608</name>
</gene>
<evidence type="ECO:0000313" key="2">
    <source>
        <dbReference type="Proteomes" id="UP000257109"/>
    </source>
</evidence>
<dbReference type="AlphaFoldDB" id="A0A371DZX2"/>
<organism evidence="1 2">
    <name type="scientific">Mucuna pruriens</name>
    <name type="common">Velvet bean</name>
    <name type="synonym">Dolichos pruriens</name>
    <dbReference type="NCBI Taxonomy" id="157652"/>
    <lineage>
        <taxon>Eukaryota</taxon>
        <taxon>Viridiplantae</taxon>
        <taxon>Streptophyta</taxon>
        <taxon>Embryophyta</taxon>
        <taxon>Tracheophyta</taxon>
        <taxon>Spermatophyta</taxon>
        <taxon>Magnoliopsida</taxon>
        <taxon>eudicotyledons</taxon>
        <taxon>Gunneridae</taxon>
        <taxon>Pentapetalae</taxon>
        <taxon>rosids</taxon>
        <taxon>fabids</taxon>
        <taxon>Fabales</taxon>
        <taxon>Fabaceae</taxon>
        <taxon>Papilionoideae</taxon>
        <taxon>50 kb inversion clade</taxon>
        <taxon>NPAAA clade</taxon>
        <taxon>indigoferoid/millettioid clade</taxon>
        <taxon>Phaseoleae</taxon>
        <taxon>Mucuna</taxon>
    </lineage>
</organism>
<protein>
    <submittedName>
        <fullName evidence="1">Uncharacterized protein</fullName>
    </submittedName>
</protein>
<name>A0A371DZX2_MUCPR</name>
<feature type="non-terminal residue" evidence="1">
    <location>
        <position position="1"/>
    </location>
</feature>
<reference evidence="1" key="1">
    <citation type="submission" date="2018-05" db="EMBL/GenBank/DDBJ databases">
        <title>Draft genome of Mucuna pruriens seed.</title>
        <authorList>
            <person name="Nnadi N.E."/>
            <person name="Vos R."/>
            <person name="Hasami M.H."/>
            <person name="Devisetty U.K."/>
            <person name="Aguiy J.C."/>
        </authorList>
    </citation>
    <scope>NUCLEOTIDE SEQUENCE [LARGE SCALE GENOMIC DNA]</scope>
    <source>
        <strain evidence="1">JCA_2017</strain>
    </source>
</reference>
<dbReference type="Proteomes" id="UP000257109">
    <property type="component" value="Unassembled WGS sequence"/>
</dbReference>
<dbReference type="EMBL" id="QJKJ01017837">
    <property type="protein sequence ID" value="RDX58099.1"/>
    <property type="molecule type" value="Genomic_DNA"/>
</dbReference>
<keyword evidence="2" id="KW-1185">Reference proteome</keyword>
<comment type="caution">
    <text evidence="1">The sequence shown here is derived from an EMBL/GenBank/DDBJ whole genome shotgun (WGS) entry which is preliminary data.</text>
</comment>
<evidence type="ECO:0000313" key="1">
    <source>
        <dbReference type="EMBL" id="RDX58099.1"/>
    </source>
</evidence>